<feature type="domain" description="YoaR-like putative peptidoglycan binding" evidence="3">
    <location>
        <begin position="283"/>
        <end position="345"/>
    </location>
</feature>
<dbReference type="PANTHER" id="PTHR35788:SF1">
    <property type="entry name" value="EXPORTED PROTEIN"/>
    <property type="match status" value="1"/>
</dbReference>
<feature type="domain" description="YoaR-like putative peptidoglycan binding" evidence="3">
    <location>
        <begin position="146"/>
        <end position="222"/>
    </location>
</feature>
<dbReference type="InterPro" id="IPR007391">
    <property type="entry name" value="Vancomycin_resist_VanW"/>
</dbReference>
<dbReference type="Proteomes" id="UP001243212">
    <property type="component" value="Unassembled WGS sequence"/>
</dbReference>
<gene>
    <name evidence="4" type="ORF">J2S70_000630</name>
</gene>
<dbReference type="RefSeq" id="WP_307682291.1">
    <property type="nucleotide sequence ID" value="NZ_JAUSQX010000001.1"/>
</dbReference>
<keyword evidence="2" id="KW-0472">Membrane</keyword>
<dbReference type="InterPro" id="IPR022029">
    <property type="entry name" value="YoaR-like_PG-bd"/>
</dbReference>
<dbReference type="Pfam" id="PF04294">
    <property type="entry name" value="VanW"/>
    <property type="match status" value="1"/>
</dbReference>
<feature type="region of interest" description="Disordered" evidence="1">
    <location>
        <begin position="1"/>
        <end position="37"/>
    </location>
</feature>
<organism evidence="4 5">
    <name type="scientific">Trueperella bonasi</name>
    <dbReference type="NCBI Taxonomy" id="312286"/>
    <lineage>
        <taxon>Bacteria</taxon>
        <taxon>Bacillati</taxon>
        <taxon>Actinomycetota</taxon>
        <taxon>Actinomycetes</taxon>
        <taxon>Actinomycetales</taxon>
        <taxon>Actinomycetaceae</taxon>
        <taxon>Trueperella</taxon>
    </lineage>
</organism>
<keyword evidence="2" id="KW-1133">Transmembrane helix</keyword>
<evidence type="ECO:0000313" key="5">
    <source>
        <dbReference type="Proteomes" id="UP001243212"/>
    </source>
</evidence>
<dbReference type="Pfam" id="PF12229">
    <property type="entry name" value="PG_binding_4"/>
    <property type="match status" value="2"/>
</dbReference>
<evidence type="ECO:0000259" key="3">
    <source>
        <dbReference type="Pfam" id="PF12229"/>
    </source>
</evidence>
<evidence type="ECO:0000313" key="4">
    <source>
        <dbReference type="EMBL" id="MDP9806048.1"/>
    </source>
</evidence>
<keyword evidence="5" id="KW-1185">Reference proteome</keyword>
<feature type="compositionally biased region" description="Basic and acidic residues" evidence="1">
    <location>
        <begin position="1"/>
        <end position="19"/>
    </location>
</feature>
<sequence>MVDKSDDTLLDGLDRRLGDDEQPTNEPEGEEVSESDGESVKKRRWPFVLVAVLILLVGGYVGAAYALQDRTPSGLAVSGVPVGGMSKVDAYAAVEDGLAQELTKPREVTSASADNLEHVDPKSIELAVNLDETFDGLIGFSLHPRKMWSHISGGENIDAVLTADDQALDGEVKQVSDSLSSEPVDATLTITDANVNIQPAQEGSSVVEEESKAAILDGWLAGDAPIQLPSTTVEPALSTEALESFAADAIDPLLSGPISITIKEIMVELEPAQTGNLLTFANDAGNPKLSVDQDGLEEIVQERAGEVLASPTNAIITISEGAPVITPSQNGESIDVAQIAAELLAIPAGSDRTVVANVVEEEADFTTEDAEDMGIKEVVSSISTPLTSDSVRTTNLVVGSSKVTNTLIKPGEQFHLGDQLGPVDAEHGFVSSGVVANGFNSTAMGGGLSQLSTNMFNIGYRAGMEDVYHRPHTKYFSRYPAGLEATLWGEQVPMIWENNTPYGVLVESWVADGQVHSRLWSTKYWDVEVWQSDRFAFTNPETRTNPASDCVPSPAGAGGFSITVGRNVHLNGELESKDQYTWTYEPVHAVTCG</sequence>
<proteinExistence type="predicted"/>
<keyword evidence="2" id="KW-0812">Transmembrane</keyword>
<protein>
    <submittedName>
        <fullName evidence="4">Vancomycin resistance protein YoaR</fullName>
    </submittedName>
</protein>
<evidence type="ECO:0000256" key="1">
    <source>
        <dbReference type="SAM" id="MobiDB-lite"/>
    </source>
</evidence>
<feature type="compositionally biased region" description="Acidic residues" evidence="1">
    <location>
        <begin position="20"/>
        <end position="37"/>
    </location>
</feature>
<feature type="transmembrane region" description="Helical" evidence="2">
    <location>
        <begin position="47"/>
        <end position="67"/>
    </location>
</feature>
<comment type="caution">
    <text evidence="4">The sequence shown here is derived from an EMBL/GenBank/DDBJ whole genome shotgun (WGS) entry which is preliminary data.</text>
</comment>
<dbReference type="InterPro" id="IPR052913">
    <property type="entry name" value="Glycopeptide_resist_protein"/>
</dbReference>
<accession>A0ABT9NF75</accession>
<dbReference type="EMBL" id="JAUSQX010000001">
    <property type="protein sequence ID" value="MDP9806048.1"/>
    <property type="molecule type" value="Genomic_DNA"/>
</dbReference>
<evidence type="ECO:0000256" key="2">
    <source>
        <dbReference type="SAM" id="Phobius"/>
    </source>
</evidence>
<dbReference type="PANTHER" id="PTHR35788">
    <property type="entry name" value="EXPORTED PROTEIN-RELATED"/>
    <property type="match status" value="1"/>
</dbReference>
<reference evidence="4 5" key="1">
    <citation type="submission" date="2023-07" db="EMBL/GenBank/DDBJ databases">
        <title>Sequencing the genomes of 1000 actinobacteria strains.</title>
        <authorList>
            <person name="Klenk H.-P."/>
        </authorList>
    </citation>
    <scope>NUCLEOTIDE SEQUENCE [LARGE SCALE GENOMIC DNA]</scope>
    <source>
        <strain evidence="4 5">DSM 17163</strain>
    </source>
</reference>
<name>A0ABT9NF75_9ACTO</name>